<proteinExistence type="predicted"/>
<comment type="caution">
    <text evidence="1">The sequence shown here is derived from an EMBL/GenBank/DDBJ whole genome shotgun (WGS) entry which is preliminary data.</text>
</comment>
<keyword evidence="2" id="KW-1185">Reference proteome</keyword>
<evidence type="ECO:0000313" key="2">
    <source>
        <dbReference type="Proteomes" id="UP000190648"/>
    </source>
</evidence>
<gene>
    <name evidence="1" type="ORF">AV530_016362</name>
</gene>
<name>A0A1V4JG47_PATFA</name>
<evidence type="ECO:0000313" key="1">
    <source>
        <dbReference type="EMBL" id="OPJ70727.1"/>
    </source>
</evidence>
<reference evidence="1 2" key="1">
    <citation type="submission" date="2016-02" db="EMBL/GenBank/DDBJ databases">
        <title>Band-tailed pigeon sequencing and assembly.</title>
        <authorList>
            <person name="Soares A.E."/>
            <person name="Novak B.J."/>
            <person name="Rice E.S."/>
            <person name="O'Connell B."/>
            <person name="Chang D."/>
            <person name="Weber S."/>
            <person name="Shapiro B."/>
        </authorList>
    </citation>
    <scope>NUCLEOTIDE SEQUENCE [LARGE SCALE GENOMIC DNA]</scope>
    <source>
        <strain evidence="1">BTP2013</strain>
        <tissue evidence="1">Blood</tissue>
    </source>
</reference>
<dbReference type="EMBL" id="LSYS01007804">
    <property type="protein sequence ID" value="OPJ70727.1"/>
    <property type="molecule type" value="Genomic_DNA"/>
</dbReference>
<dbReference type="STRING" id="372326.A0A1V4JG47"/>
<dbReference type="OrthoDB" id="3176171at2759"/>
<protein>
    <submittedName>
        <fullName evidence="1">Uncharacterized protein</fullName>
    </submittedName>
</protein>
<dbReference type="Proteomes" id="UP000190648">
    <property type="component" value="Unassembled WGS sequence"/>
</dbReference>
<dbReference type="AlphaFoldDB" id="A0A1V4JG47"/>
<accession>A0A1V4JG47</accession>
<organism evidence="1 2">
    <name type="scientific">Patagioenas fasciata monilis</name>
    <dbReference type="NCBI Taxonomy" id="372326"/>
    <lineage>
        <taxon>Eukaryota</taxon>
        <taxon>Metazoa</taxon>
        <taxon>Chordata</taxon>
        <taxon>Craniata</taxon>
        <taxon>Vertebrata</taxon>
        <taxon>Euteleostomi</taxon>
        <taxon>Archelosauria</taxon>
        <taxon>Archosauria</taxon>
        <taxon>Dinosauria</taxon>
        <taxon>Saurischia</taxon>
        <taxon>Theropoda</taxon>
        <taxon>Coelurosauria</taxon>
        <taxon>Aves</taxon>
        <taxon>Neognathae</taxon>
        <taxon>Neoaves</taxon>
        <taxon>Columbimorphae</taxon>
        <taxon>Columbiformes</taxon>
        <taxon>Columbidae</taxon>
        <taxon>Patagioenas</taxon>
    </lineage>
</organism>
<sequence>MVKALEKEIDLLRQELAMHDSLANRSSVTYEPLTDTQVAEIKSQVHSYLQGAIKEIDVSSFLVERGFDSDPIPL</sequence>